<dbReference type="AlphaFoldDB" id="A0A1K0FNT7"/>
<sequence>MLNRYRVLNAILALREFTVADLAHYSGAKDNTVRTVLSRDARFVERVGTQAQGRRGGQPIQYRLCTATEDELVGMLREVDTLGVDLPPLPEGCSDVDPVVMSLKAAEDVLLRQLPAAANEERAQLLSLAAADLEMVQFLADHGEAAVHREVVDLLLRLAEVEQEAAVLTRDAGAWLHRQDASALAAPSHEAEKQLEALGRDLYKLLQVVPAVSKDDPLLLSDLFRRIGTSPFGAVIAKFCTPEPRASEEI</sequence>
<reference evidence="1 2" key="1">
    <citation type="submission" date="2016-09" db="EMBL/GenBank/DDBJ databases">
        <title>Couchioplanes caeruleus draft genome sequence.</title>
        <authorList>
            <person name="Sheehan J."/>
            <person name="Caffrey P."/>
        </authorList>
    </citation>
    <scope>NUCLEOTIDE SEQUENCE [LARGE SCALE GENOMIC DNA]</scope>
    <source>
        <strain evidence="1 2">DSM 43634</strain>
    </source>
</reference>
<evidence type="ECO:0000313" key="2">
    <source>
        <dbReference type="Proteomes" id="UP000182486"/>
    </source>
</evidence>
<evidence type="ECO:0000313" key="1">
    <source>
        <dbReference type="EMBL" id="OJF14501.1"/>
    </source>
</evidence>
<dbReference type="Proteomes" id="UP000182486">
    <property type="component" value="Unassembled WGS sequence"/>
</dbReference>
<gene>
    <name evidence="1" type="ORF">BG844_09170</name>
</gene>
<organism evidence="1 2">
    <name type="scientific">Couchioplanes caeruleus subsp. caeruleus</name>
    <dbReference type="NCBI Taxonomy" id="56427"/>
    <lineage>
        <taxon>Bacteria</taxon>
        <taxon>Bacillati</taxon>
        <taxon>Actinomycetota</taxon>
        <taxon>Actinomycetes</taxon>
        <taxon>Micromonosporales</taxon>
        <taxon>Micromonosporaceae</taxon>
        <taxon>Couchioplanes</taxon>
    </lineage>
</organism>
<protein>
    <submittedName>
        <fullName evidence="1">Uncharacterized protein</fullName>
    </submittedName>
</protein>
<comment type="caution">
    <text evidence="1">The sequence shown here is derived from an EMBL/GenBank/DDBJ whole genome shotgun (WGS) entry which is preliminary data.</text>
</comment>
<dbReference type="EMBL" id="MEIA01000096">
    <property type="protein sequence ID" value="OJF14501.1"/>
    <property type="molecule type" value="Genomic_DNA"/>
</dbReference>
<keyword evidence="2" id="KW-1185">Reference proteome</keyword>
<accession>A0A1K0FNT7</accession>
<proteinExistence type="predicted"/>
<dbReference type="RefSeq" id="WP_071804526.1">
    <property type="nucleotide sequence ID" value="NZ_MEIA01000096.1"/>
</dbReference>
<name>A0A1K0FNT7_9ACTN</name>